<dbReference type="InterPro" id="IPR029058">
    <property type="entry name" value="AB_hydrolase_fold"/>
</dbReference>
<dbReference type="Gene3D" id="1.10.287.410">
    <property type="match status" value="1"/>
</dbReference>
<dbReference type="PRINTS" id="PR00724">
    <property type="entry name" value="CRBOXYPTASEC"/>
</dbReference>
<dbReference type="PANTHER" id="PTHR11802:SF453">
    <property type="entry name" value="S1, PUTATIVE-RELATED"/>
    <property type="match status" value="1"/>
</dbReference>
<protein>
    <recommendedName>
        <fullName evidence="6">Carboxypeptidase</fullName>
        <ecNumber evidence="6">3.4.16.-</ecNumber>
    </recommendedName>
</protein>
<dbReference type="GO" id="GO:0006508">
    <property type="term" value="P:proteolysis"/>
    <property type="evidence" value="ECO:0007669"/>
    <property type="project" value="UniProtKB-KW"/>
</dbReference>
<dbReference type="OrthoDB" id="443318at2759"/>
<dbReference type="GO" id="GO:0000324">
    <property type="term" value="C:fungal-type vacuole"/>
    <property type="evidence" value="ECO:0007669"/>
    <property type="project" value="TreeGrafter"/>
</dbReference>
<evidence type="ECO:0000256" key="4">
    <source>
        <dbReference type="ARBA" id="ARBA00022801"/>
    </source>
</evidence>
<evidence type="ECO:0000256" key="2">
    <source>
        <dbReference type="ARBA" id="ARBA00022645"/>
    </source>
</evidence>
<feature type="signal peptide" evidence="6">
    <location>
        <begin position="1"/>
        <end position="21"/>
    </location>
</feature>
<name>A0A6G1H9P3_9PEZI</name>
<organism evidence="7 8">
    <name type="scientific">Aulographum hederae CBS 113979</name>
    <dbReference type="NCBI Taxonomy" id="1176131"/>
    <lineage>
        <taxon>Eukaryota</taxon>
        <taxon>Fungi</taxon>
        <taxon>Dikarya</taxon>
        <taxon>Ascomycota</taxon>
        <taxon>Pezizomycotina</taxon>
        <taxon>Dothideomycetes</taxon>
        <taxon>Pleosporomycetidae</taxon>
        <taxon>Aulographales</taxon>
        <taxon>Aulographaceae</taxon>
    </lineage>
</organism>
<keyword evidence="6" id="KW-0732">Signal</keyword>
<dbReference type="SUPFAM" id="SSF53474">
    <property type="entry name" value="alpha/beta-Hydrolases"/>
    <property type="match status" value="1"/>
</dbReference>
<dbReference type="AlphaFoldDB" id="A0A6G1H9P3"/>
<keyword evidence="8" id="KW-1185">Reference proteome</keyword>
<proteinExistence type="inferred from homology"/>
<dbReference type="PANTHER" id="PTHR11802">
    <property type="entry name" value="SERINE PROTEASE FAMILY S10 SERINE CARBOXYPEPTIDASE"/>
    <property type="match status" value="1"/>
</dbReference>
<keyword evidence="3 6" id="KW-0645">Protease</keyword>
<dbReference type="EMBL" id="ML977143">
    <property type="protein sequence ID" value="KAF1989946.1"/>
    <property type="molecule type" value="Genomic_DNA"/>
</dbReference>
<dbReference type="PROSITE" id="PS00131">
    <property type="entry name" value="CARBOXYPEPT_SER_SER"/>
    <property type="match status" value="1"/>
</dbReference>
<keyword evidence="4 6" id="KW-0378">Hydrolase</keyword>
<dbReference type="Proteomes" id="UP000800041">
    <property type="component" value="Unassembled WGS sequence"/>
</dbReference>
<evidence type="ECO:0000256" key="6">
    <source>
        <dbReference type="RuleBase" id="RU361156"/>
    </source>
</evidence>
<reference evidence="7" key="1">
    <citation type="journal article" date="2020" name="Stud. Mycol.">
        <title>101 Dothideomycetes genomes: a test case for predicting lifestyles and emergence of pathogens.</title>
        <authorList>
            <person name="Haridas S."/>
            <person name="Albert R."/>
            <person name="Binder M."/>
            <person name="Bloem J."/>
            <person name="Labutti K."/>
            <person name="Salamov A."/>
            <person name="Andreopoulos B."/>
            <person name="Baker S."/>
            <person name="Barry K."/>
            <person name="Bills G."/>
            <person name="Bluhm B."/>
            <person name="Cannon C."/>
            <person name="Castanera R."/>
            <person name="Culley D."/>
            <person name="Daum C."/>
            <person name="Ezra D."/>
            <person name="Gonzalez J."/>
            <person name="Henrissat B."/>
            <person name="Kuo A."/>
            <person name="Liang C."/>
            <person name="Lipzen A."/>
            <person name="Lutzoni F."/>
            <person name="Magnuson J."/>
            <person name="Mondo S."/>
            <person name="Nolan M."/>
            <person name="Ohm R."/>
            <person name="Pangilinan J."/>
            <person name="Park H.-J."/>
            <person name="Ramirez L."/>
            <person name="Alfaro M."/>
            <person name="Sun H."/>
            <person name="Tritt A."/>
            <person name="Yoshinaga Y."/>
            <person name="Zwiers L.-H."/>
            <person name="Turgeon B."/>
            <person name="Goodwin S."/>
            <person name="Spatafora J."/>
            <person name="Crous P."/>
            <person name="Grigoriev I."/>
        </authorList>
    </citation>
    <scope>NUCLEOTIDE SEQUENCE</scope>
    <source>
        <strain evidence="7">CBS 113979</strain>
    </source>
</reference>
<evidence type="ECO:0000313" key="7">
    <source>
        <dbReference type="EMBL" id="KAF1989946.1"/>
    </source>
</evidence>
<evidence type="ECO:0000256" key="5">
    <source>
        <dbReference type="ARBA" id="ARBA00023180"/>
    </source>
</evidence>
<dbReference type="Pfam" id="PF00450">
    <property type="entry name" value="Peptidase_S10"/>
    <property type="match status" value="1"/>
</dbReference>
<keyword evidence="2 6" id="KW-0121">Carboxypeptidase</keyword>
<sequence length="477" mass="52608">MRSTTFIMLLATLATATISYAAPSPATGNLHSFVERDGVKFNIFKHAATGAQLEYVNNSGICETTPGVNQYSGYLSVGTNMNMWFWFFEARKDPENAPISAWLNGGPGCSSMIGLFQENGPCRFVDGSLEPSLNPDSFNEFANMLYIDQPIGTGFSYGTNLVTGTTQSAELVWKFLQAFFAQFPQYKSRDFGVFTESYGGKYGPGISDEIIRQNNAIKNGTVKGEEINLVALGVNNGWFEPYIAYKAHIDFSFNNTHKRVIDEGQHTRYMNALNGRCKQLIDSCAVSEGRNGCAQAQQLCGAQIESPISYANDFNVYDIRAPRDDPNPPPTYTGYLQRPDVIKKIGAQSEYVDCSNPANFAFMGQGDQAKSILPALSRVVNSGVQTLIWSGDADWICNWYGNLDAANSIDYPGKAEFAAKELEPYMFNGKEVGTVKTVGNLSFLRLYDAGHEAMYYQPGPSLQIFKQTMQKKAPFST</sequence>
<evidence type="ECO:0000313" key="8">
    <source>
        <dbReference type="Proteomes" id="UP000800041"/>
    </source>
</evidence>
<keyword evidence="5" id="KW-0325">Glycoprotein</keyword>
<feature type="chain" id="PRO_5026373657" description="Carboxypeptidase" evidence="6">
    <location>
        <begin position="22"/>
        <end position="477"/>
    </location>
</feature>
<evidence type="ECO:0000256" key="1">
    <source>
        <dbReference type="ARBA" id="ARBA00009431"/>
    </source>
</evidence>
<dbReference type="InterPro" id="IPR001563">
    <property type="entry name" value="Peptidase_S10"/>
</dbReference>
<dbReference type="GO" id="GO:0004185">
    <property type="term" value="F:serine-type carboxypeptidase activity"/>
    <property type="evidence" value="ECO:0007669"/>
    <property type="project" value="UniProtKB-UniRule"/>
</dbReference>
<accession>A0A6G1H9P3</accession>
<dbReference type="EC" id="3.4.16.-" evidence="6"/>
<dbReference type="Gene3D" id="3.40.50.1820">
    <property type="entry name" value="alpha/beta hydrolase"/>
    <property type="match status" value="1"/>
</dbReference>
<gene>
    <name evidence="7" type="ORF">K402DRAFT_325825</name>
</gene>
<dbReference type="InterPro" id="IPR018202">
    <property type="entry name" value="Ser_caboxypep_ser_AS"/>
</dbReference>
<comment type="similarity">
    <text evidence="1 6">Belongs to the peptidase S10 family.</text>
</comment>
<evidence type="ECO:0000256" key="3">
    <source>
        <dbReference type="ARBA" id="ARBA00022670"/>
    </source>
</evidence>